<accession>A0A366HR31</accession>
<feature type="compositionally biased region" description="Pro residues" evidence="1">
    <location>
        <begin position="42"/>
        <end position="65"/>
    </location>
</feature>
<dbReference type="EMBL" id="QNRR01000002">
    <property type="protein sequence ID" value="RBP46121.1"/>
    <property type="molecule type" value="Genomic_DNA"/>
</dbReference>
<proteinExistence type="predicted"/>
<evidence type="ECO:0000313" key="3">
    <source>
        <dbReference type="Proteomes" id="UP000253426"/>
    </source>
</evidence>
<feature type="compositionally biased region" description="Pro residues" evidence="1">
    <location>
        <begin position="123"/>
        <end position="135"/>
    </location>
</feature>
<dbReference type="PROSITE" id="PS51257">
    <property type="entry name" value="PROKAR_LIPOPROTEIN"/>
    <property type="match status" value="1"/>
</dbReference>
<protein>
    <submittedName>
        <fullName evidence="2">Uncharacterized protein</fullName>
    </submittedName>
</protein>
<dbReference type="Proteomes" id="UP000253426">
    <property type="component" value="Unassembled WGS sequence"/>
</dbReference>
<keyword evidence="3" id="KW-1185">Reference proteome</keyword>
<name>A0A366HR31_9BACT</name>
<organism evidence="2 3">
    <name type="scientific">Roseimicrobium gellanilyticum</name>
    <dbReference type="NCBI Taxonomy" id="748857"/>
    <lineage>
        <taxon>Bacteria</taxon>
        <taxon>Pseudomonadati</taxon>
        <taxon>Verrucomicrobiota</taxon>
        <taxon>Verrucomicrobiia</taxon>
        <taxon>Verrucomicrobiales</taxon>
        <taxon>Verrucomicrobiaceae</taxon>
        <taxon>Roseimicrobium</taxon>
    </lineage>
</organism>
<comment type="caution">
    <text evidence="2">The sequence shown here is derived from an EMBL/GenBank/DDBJ whole genome shotgun (WGS) entry which is preliminary data.</text>
</comment>
<gene>
    <name evidence="2" type="ORF">DES53_102507</name>
</gene>
<dbReference type="OrthoDB" id="200421at2"/>
<dbReference type="AlphaFoldDB" id="A0A366HR31"/>
<evidence type="ECO:0000313" key="2">
    <source>
        <dbReference type="EMBL" id="RBP46121.1"/>
    </source>
</evidence>
<feature type="compositionally biased region" description="Low complexity" evidence="1">
    <location>
        <begin position="112"/>
        <end position="122"/>
    </location>
</feature>
<feature type="compositionally biased region" description="Basic and acidic residues" evidence="1">
    <location>
        <begin position="72"/>
        <end position="83"/>
    </location>
</feature>
<sequence>MIRRVTRSKTLFMASYKPLFGLALATLLGSCVYVPPPEHYGGPPPPPDVPPPYHYDGVPPPPPEPDYYFGRGRGDRNYEFDYQRHRRGRTQYLREVDPDYAVESPESEGTMPPDEGAADAEPSPAPSPPPAPAPKIDPTTVPYGTRTNTPGRAKSPYPPYRELDVSGMRSGSMAKDPTTGKVFRVP</sequence>
<feature type="region of interest" description="Disordered" evidence="1">
    <location>
        <begin position="42"/>
        <end position="186"/>
    </location>
</feature>
<evidence type="ECO:0000256" key="1">
    <source>
        <dbReference type="SAM" id="MobiDB-lite"/>
    </source>
</evidence>
<reference evidence="2 3" key="1">
    <citation type="submission" date="2018-06" db="EMBL/GenBank/DDBJ databases">
        <title>Genomic Encyclopedia of Type Strains, Phase IV (KMG-IV): sequencing the most valuable type-strain genomes for metagenomic binning, comparative biology and taxonomic classification.</title>
        <authorList>
            <person name="Goeker M."/>
        </authorList>
    </citation>
    <scope>NUCLEOTIDE SEQUENCE [LARGE SCALE GENOMIC DNA]</scope>
    <source>
        <strain evidence="2 3">DSM 25532</strain>
    </source>
</reference>